<keyword evidence="1" id="KW-1133">Transmembrane helix</keyword>
<evidence type="ECO:0000313" key="3">
    <source>
        <dbReference type="EMBL" id="RLE12074.1"/>
    </source>
</evidence>
<feature type="transmembrane region" description="Helical" evidence="1">
    <location>
        <begin position="63"/>
        <end position="81"/>
    </location>
</feature>
<evidence type="ECO:0000259" key="2">
    <source>
        <dbReference type="Pfam" id="PF20501"/>
    </source>
</evidence>
<organism evidence="3 4">
    <name type="scientific">Aerophobetes bacterium</name>
    <dbReference type="NCBI Taxonomy" id="2030807"/>
    <lineage>
        <taxon>Bacteria</taxon>
        <taxon>Candidatus Aerophobota</taxon>
    </lineage>
</organism>
<dbReference type="Pfam" id="PF20501">
    <property type="entry name" value="MbhE"/>
    <property type="match status" value="1"/>
</dbReference>
<accession>A0A662D8H2</accession>
<protein>
    <recommendedName>
        <fullName evidence="2">MrpA C-terminal/MbhE domain-containing protein</fullName>
    </recommendedName>
</protein>
<keyword evidence="1" id="KW-0472">Membrane</keyword>
<dbReference type="InterPro" id="IPR046806">
    <property type="entry name" value="MrpA_C/MbhE"/>
</dbReference>
<dbReference type="EMBL" id="QMQB01000188">
    <property type="protein sequence ID" value="RLE12074.1"/>
    <property type="molecule type" value="Genomic_DNA"/>
</dbReference>
<dbReference type="AlphaFoldDB" id="A0A662D8H2"/>
<evidence type="ECO:0000313" key="4">
    <source>
        <dbReference type="Proteomes" id="UP000267654"/>
    </source>
</evidence>
<reference evidence="3 4" key="1">
    <citation type="submission" date="2018-06" db="EMBL/GenBank/DDBJ databases">
        <title>Extensive metabolic versatility and redundancy in microbially diverse, dynamic hydrothermal sediments.</title>
        <authorList>
            <person name="Dombrowski N."/>
            <person name="Teske A."/>
            <person name="Baker B.J."/>
        </authorList>
    </citation>
    <scope>NUCLEOTIDE SEQUENCE [LARGE SCALE GENOMIC DNA]</scope>
    <source>
        <strain evidence="3">B19_G9</strain>
    </source>
</reference>
<sequence length="87" mass="9743">MRLKLLGEFLIFVVFGFVLIFGIDFIPPPPSGLKNYFVYQGVRQTGAINLVSSIYLGYRAFDTLGETIVLILVVSGIVMLLEKKDKE</sequence>
<name>A0A662D8H2_UNCAE</name>
<proteinExistence type="predicted"/>
<evidence type="ECO:0000256" key="1">
    <source>
        <dbReference type="SAM" id="Phobius"/>
    </source>
</evidence>
<comment type="caution">
    <text evidence="3">The sequence shown here is derived from an EMBL/GenBank/DDBJ whole genome shotgun (WGS) entry which is preliminary data.</text>
</comment>
<gene>
    <name evidence="3" type="ORF">DRI96_05135</name>
</gene>
<feature type="transmembrane region" description="Helical" evidence="1">
    <location>
        <begin position="9"/>
        <end position="27"/>
    </location>
</feature>
<dbReference type="Proteomes" id="UP000267654">
    <property type="component" value="Unassembled WGS sequence"/>
</dbReference>
<keyword evidence="1" id="KW-0812">Transmembrane</keyword>
<feature type="domain" description="MrpA C-terminal/MbhE" evidence="2">
    <location>
        <begin position="31"/>
        <end position="82"/>
    </location>
</feature>